<protein>
    <submittedName>
        <fullName evidence="3">Uncharacterized protein</fullName>
    </submittedName>
</protein>
<feature type="compositionally biased region" description="Basic residues" evidence="1">
    <location>
        <begin position="29"/>
        <end position="38"/>
    </location>
</feature>
<evidence type="ECO:0000313" key="3">
    <source>
        <dbReference type="EMBL" id="CAB9523043.1"/>
    </source>
</evidence>
<gene>
    <name evidence="3" type="ORF">SEMRO_1370_G266970.1</name>
</gene>
<organism evidence="3 4">
    <name type="scientific">Seminavis robusta</name>
    <dbReference type="NCBI Taxonomy" id="568900"/>
    <lineage>
        <taxon>Eukaryota</taxon>
        <taxon>Sar</taxon>
        <taxon>Stramenopiles</taxon>
        <taxon>Ochrophyta</taxon>
        <taxon>Bacillariophyta</taxon>
        <taxon>Bacillariophyceae</taxon>
        <taxon>Bacillariophycidae</taxon>
        <taxon>Naviculales</taxon>
        <taxon>Naviculaceae</taxon>
        <taxon>Seminavis</taxon>
    </lineage>
</organism>
<comment type="caution">
    <text evidence="3">The sequence shown here is derived from an EMBL/GenBank/DDBJ whole genome shotgun (WGS) entry which is preliminary data.</text>
</comment>
<dbReference type="Proteomes" id="UP001153069">
    <property type="component" value="Unassembled WGS sequence"/>
</dbReference>
<keyword evidence="2" id="KW-0472">Membrane</keyword>
<dbReference type="AlphaFoldDB" id="A0A9N8HPW8"/>
<evidence type="ECO:0000256" key="1">
    <source>
        <dbReference type="SAM" id="MobiDB-lite"/>
    </source>
</evidence>
<accession>A0A9N8HPW8</accession>
<proteinExistence type="predicted"/>
<name>A0A9N8HPW8_9STRA</name>
<feature type="transmembrane region" description="Helical" evidence="2">
    <location>
        <begin position="82"/>
        <end position="98"/>
    </location>
</feature>
<sequence length="394" mass="45549">MQSNAVQRAKAKGSPAPEEPLPRFTAQVPKRKRRKRTSRRQNWLLQLFVGSTVKGVKADENKPSLRHFRVSLWDRSNDSRGLLIIVATVFFLFTFLWIHHSQRRYYFSPSSEEDRCWLQEAFQRGEFLVGSHRSLGDSKFSQQPTCIEGLKQLHAHKIHYLDLDLIYDPQTRQLVVAHPMEFQGTTDFYSPCAKLPLGNVLTLLEEAMPAEWFVSLEPKADWDRGHQNPILQEPMLLLQKTLQVMRKLHVKPKQCTLYVDVNKVKHEESVVVDQLAEHCTLSFAIRRQEAYDAQQAVRLQHHDYIMPTVEYHPSHPNYASTIGINALRVVQQSVPKAIYWIVDTPQDLERVALLRGYGIVSNRPLEMAKLLQDTRAWCPSPANLKEGRPLASYR</sequence>
<evidence type="ECO:0000313" key="4">
    <source>
        <dbReference type="Proteomes" id="UP001153069"/>
    </source>
</evidence>
<reference evidence="3" key="1">
    <citation type="submission" date="2020-06" db="EMBL/GenBank/DDBJ databases">
        <authorList>
            <consortium name="Plant Systems Biology data submission"/>
        </authorList>
    </citation>
    <scope>NUCLEOTIDE SEQUENCE</scope>
    <source>
        <strain evidence="3">D6</strain>
    </source>
</reference>
<evidence type="ECO:0000256" key="2">
    <source>
        <dbReference type="SAM" id="Phobius"/>
    </source>
</evidence>
<keyword evidence="2" id="KW-1133">Transmembrane helix</keyword>
<feature type="region of interest" description="Disordered" evidence="1">
    <location>
        <begin position="1"/>
        <end position="38"/>
    </location>
</feature>
<keyword evidence="4" id="KW-1185">Reference proteome</keyword>
<keyword evidence="2" id="KW-0812">Transmembrane</keyword>
<dbReference type="EMBL" id="CAICTM010001368">
    <property type="protein sequence ID" value="CAB9523043.1"/>
    <property type="molecule type" value="Genomic_DNA"/>
</dbReference>